<evidence type="ECO:0000256" key="1">
    <source>
        <dbReference type="SAM" id="SignalP"/>
    </source>
</evidence>
<gene>
    <name evidence="2" type="ORF">PVAP13_5NG228062</name>
</gene>
<dbReference type="AlphaFoldDB" id="A0A8T0RV73"/>
<sequence length="131" mass="14821">MLLLWWAQHIITLLCPLPPSTVALGRWWRSWLHANARPCARPLPCLPAPPALVLDPLRPPVSASRGSPWSFAKLLAPPELELPPPLQHRPVQERRRRQPNLHPQNWIGVRRPICAIYSQIASAVPAEFLVI</sequence>
<organism evidence="2 3">
    <name type="scientific">Panicum virgatum</name>
    <name type="common">Blackwell switchgrass</name>
    <dbReference type="NCBI Taxonomy" id="38727"/>
    <lineage>
        <taxon>Eukaryota</taxon>
        <taxon>Viridiplantae</taxon>
        <taxon>Streptophyta</taxon>
        <taxon>Embryophyta</taxon>
        <taxon>Tracheophyta</taxon>
        <taxon>Spermatophyta</taxon>
        <taxon>Magnoliopsida</taxon>
        <taxon>Liliopsida</taxon>
        <taxon>Poales</taxon>
        <taxon>Poaceae</taxon>
        <taxon>PACMAD clade</taxon>
        <taxon>Panicoideae</taxon>
        <taxon>Panicodae</taxon>
        <taxon>Paniceae</taxon>
        <taxon>Panicinae</taxon>
        <taxon>Panicum</taxon>
        <taxon>Panicum sect. Hiantes</taxon>
    </lineage>
</organism>
<feature type="chain" id="PRO_5035801923" description="Secreted protein" evidence="1">
    <location>
        <begin position="24"/>
        <end position="131"/>
    </location>
</feature>
<evidence type="ECO:0000313" key="3">
    <source>
        <dbReference type="Proteomes" id="UP000823388"/>
    </source>
</evidence>
<feature type="signal peptide" evidence="1">
    <location>
        <begin position="1"/>
        <end position="23"/>
    </location>
</feature>
<keyword evidence="3" id="KW-1185">Reference proteome</keyword>
<evidence type="ECO:0008006" key="4">
    <source>
        <dbReference type="Google" id="ProtNLM"/>
    </source>
</evidence>
<comment type="caution">
    <text evidence="2">The sequence shown here is derived from an EMBL/GenBank/DDBJ whole genome shotgun (WGS) entry which is preliminary data.</text>
</comment>
<protein>
    <recommendedName>
        <fullName evidence="4">Secreted protein</fullName>
    </recommendedName>
</protein>
<proteinExistence type="predicted"/>
<dbReference type="EMBL" id="CM029046">
    <property type="protein sequence ID" value="KAG2588668.1"/>
    <property type="molecule type" value="Genomic_DNA"/>
</dbReference>
<keyword evidence="1" id="KW-0732">Signal</keyword>
<evidence type="ECO:0000313" key="2">
    <source>
        <dbReference type="EMBL" id="KAG2588668.1"/>
    </source>
</evidence>
<name>A0A8T0RV73_PANVG</name>
<reference evidence="2" key="1">
    <citation type="submission" date="2020-05" db="EMBL/GenBank/DDBJ databases">
        <title>WGS assembly of Panicum virgatum.</title>
        <authorList>
            <person name="Lovell J.T."/>
            <person name="Jenkins J."/>
            <person name="Shu S."/>
            <person name="Juenger T.E."/>
            <person name="Schmutz J."/>
        </authorList>
    </citation>
    <scope>NUCLEOTIDE SEQUENCE</scope>
    <source>
        <strain evidence="2">AP13</strain>
    </source>
</reference>
<dbReference type="Proteomes" id="UP000823388">
    <property type="component" value="Chromosome 5N"/>
</dbReference>
<accession>A0A8T0RV73</accession>